<gene>
    <name evidence="5" type="ORF">LECACI_7A000550</name>
</gene>
<dbReference type="EMBL" id="CAVMBE010000002">
    <property type="protein sequence ID" value="CAK3779703.1"/>
    <property type="molecule type" value="Genomic_DNA"/>
</dbReference>
<evidence type="ECO:0000259" key="4">
    <source>
        <dbReference type="Pfam" id="PF00891"/>
    </source>
</evidence>
<keyword evidence="6" id="KW-1185">Reference proteome</keyword>
<dbReference type="Proteomes" id="UP001296104">
    <property type="component" value="Unassembled WGS sequence"/>
</dbReference>
<comment type="caution">
    <text evidence="5">The sequence shown here is derived from an EMBL/GenBank/DDBJ whole genome shotgun (WGS) entry which is preliminary data.</text>
</comment>
<dbReference type="PANTHER" id="PTHR43712">
    <property type="entry name" value="PUTATIVE (AFU_ORTHOLOGUE AFUA_4G14580)-RELATED"/>
    <property type="match status" value="1"/>
</dbReference>
<name>A0AAI8YRH9_9PEZI</name>
<dbReference type="SUPFAM" id="SSF53335">
    <property type="entry name" value="S-adenosyl-L-methionine-dependent methyltransferases"/>
    <property type="match status" value="1"/>
</dbReference>
<sequence>MTAPKVDTTYLTEQLKLLVRSPEAIVDDGDDAQRSELQRLTRQASIALETSQESMQRVMFSHLPLVTTRLSNSFGIFAPLAKASLANPVPLEELVKASGLNRPLVRSIMDYNVYHGAAVEPQQYFYAPTKLTHSLLDPKSDVTTTCWHELVGPAYGKLHQLLKHGAGAGKRTAFQVAHDTTETFYDFLESRPEKHSIFYGYMAANHSVTAKWTNVVRFDEELAAGAKKDETVFVDIGGGDGGQSIEAQKVHKLGGKIVLQDRSAVIAKAAKAREAGIETMDYDFFTEQPIKGARVYFIQFVLLNWDDEAVVKILSSQVPAMGPDSLLVIVDFVQCHRWVNLKEDGSPQEPDLWTPSTAIAAYSCHESKGRAREDYGALLERAGLELKETRIYTGAGQGVMIAKKKL</sequence>
<feature type="domain" description="O-methyltransferase C-terminal" evidence="4">
    <location>
        <begin position="228"/>
        <end position="383"/>
    </location>
</feature>
<dbReference type="InterPro" id="IPR029063">
    <property type="entry name" value="SAM-dependent_MTases_sf"/>
</dbReference>
<accession>A0AAI8YRH9</accession>
<evidence type="ECO:0000256" key="3">
    <source>
        <dbReference type="ARBA" id="ARBA00022691"/>
    </source>
</evidence>
<proteinExistence type="predicted"/>
<dbReference type="InterPro" id="IPR016461">
    <property type="entry name" value="COMT-like"/>
</dbReference>
<reference evidence="5" key="1">
    <citation type="submission" date="2023-11" db="EMBL/GenBank/DDBJ databases">
        <authorList>
            <person name="Alioto T."/>
            <person name="Alioto T."/>
            <person name="Gomez Garrido J."/>
        </authorList>
    </citation>
    <scope>NUCLEOTIDE SEQUENCE</scope>
</reference>
<protein>
    <submittedName>
        <fullName evidence="5">Sterigmatocystin 8-O-methyltransferase</fullName>
    </submittedName>
</protein>
<dbReference type="PROSITE" id="PS51683">
    <property type="entry name" value="SAM_OMT_II"/>
    <property type="match status" value="1"/>
</dbReference>
<keyword evidence="1" id="KW-0489">Methyltransferase</keyword>
<dbReference type="GO" id="GO:0008171">
    <property type="term" value="F:O-methyltransferase activity"/>
    <property type="evidence" value="ECO:0007669"/>
    <property type="project" value="InterPro"/>
</dbReference>
<dbReference type="AlphaFoldDB" id="A0AAI8YRH9"/>
<dbReference type="InterPro" id="IPR036388">
    <property type="entry name" value="WH-like_DNA-bd_sf"/>
</dbReference>
<dbReference type="PANTHER" id="PTHR43712:SF4">
    <property type="entry name" value="O-METHYLTRANSFERASE DOMAIN-CONTAINING PROTEIN"/>
    <property type="match status" value="1"/>
</dbReference>
<keyword evidence="2" id="KW-0808">Transferase</keyword>
<evidence type="ECO:0000313" key="6">
    <source>
        <dbReference type="Proteomes" id="UP001296104"/>
    </source>
</evidence>
<dbReference type="GO" id="GO:0032259">
    <property type="term" value="P:methylation"/>
    <property type="evidence" value="ECO:0007669"/>
    <property type="project" value="UniProtKB-KW"/>
</dbReference>
<evidence type="ECO:0000256" key="2">
    <source>
        <dbReference type="ARBA" id="ARBA00022679"/>
    </source>
</evidence>
<organism evidence="5 6">
    <name type="scientific">Lecanosticta acicola</name>
    <dbReference type="NCBI Taxonomy" id="111012"/>
    <lineage>
        <taxon>Eukaryota</taxon>
        <taxon>Fungi</taxon>
        <taxon>Dikarya</taxon>
        <taxon>Ascomycota</taxon>
        <taxon>Pezizomycotina</taxon>
        <taxon>Dothideomycetes</taxon>
        <taxon>Dothideomycetidae</taxon>
        <taxon>Mycosphaerellales</taxon>
        <taxon>Mycosphaerellaceae</taxon>
        <taxon>Lecanosticta</taxon>
    </lineage>
</organism>
<evidence type="ECO:0000313" key="5">
    <source>
        <dbReference type="EMBL" id="CAK3779703.1"/>
    </source>
</evidence>
<dbReference type="InterPro" id="IPR001077">
    <property type="entry name" value="COMT_C"/>
</dbReference>
<keyword evidence="3" id="KW-0949">S-adenosyl-L-methionine</keyword>
<evidence type="ECO:0000256" key="1">
    <source>
        <dbReference type="ARBA" id="ARBA00022603"/>
    </source>
</evidence>
<dbReference type="Gene3D" id="3.40.50.150">
    <property type="entry name" value="Vaccinia Virus protein VP39"/>
    <property type="match status" value="1"/>
</dbReference>
<dbReference type="Pfam" id="PF00891">
    <property type="entry name" value="Methyltransf_2"/>
    <property type="match status" value="1"/>
</dbReference>
<dbReference type="Gene3D" id="1.10.10.10">
    <property type="entry name" value="Winged helix-like DNA-binding domain superfamily/Winged helix DNA-binding domain"/>
    <property type="match status" value="1"/>
</dbReference>